<dbReference type="EMBL" id="JBBHKQ010000001">
    <property type="protein sequence ID" value="MEJ5900742.1"/>
    <property type="molecule type" value="Genomic_DNA"/>
</dbReference>
<dbReference type="RefSeq" id="WP_339441012.1">
    <property type="nucleotide sequence ID" value="NZ_JBBHKQ010000001.1"/>
</dbReference>
<reference evidence="3 4" key="1">
    <citation type="submission" date="2024-03" db="EMBL/GenBank/DDBJ databases">
        <title>Reference genomes for the five species model microbial community.</title>
        <authorList>
            <person name="Padfield D."/>
        </authorList>
    </citation>
    <scope>NUCLEOTIDE SEQUENCE [LARGE SCALE GENOMIC DNA]</scope>
    <source>
        <strain evidence="3 4">AB1</strain>
    </source>
</reference>
<name>A0ABD5JVL8_9HYPH</name>
<accession>A0ABD5JVL8</accession>
<dbReference type="Pfam" id="PF12850">
    <property type="entry name" value="Metallophos_2"/>
    <property type="match status" value="1"/>
</dbReference>
<dbReference type="InterPro" id="IPR029052">
    <property type="entry name" value="Metallo-depent_PP-like"/>
</dbReference>
<evidence type="ECO:0000313" key="4">
    <source>
        <dbReference type="Proteomes" id="UP001362311"/>
    </source>
</evidence>
<dbReference type="InterPro" id="IPR050126">
    <property type="entry name" value="Ap4A_hydrolase"/>
</dbReference>
<dbReference type="InterPro" id="IPR024654">
    <property type="entry name" value="Calcineurin-like_PHP_lpxH"/>
</dbReference>
<dbReference type="Gene3D" id="3.60.21.10">
    <property type="match status" value="1"/>
</dbReference>
<dbReference type="Proteomes" id="UP001362311">
    <property type="component" value="Unassembled WGS sequence"/>
</dbReference>
<gene>
    <name evidence="3" type="ORF">WIX40_11560</name>
</gene>
<comment type="similarity">
    <text evidence="1">Belongs to the metallophosphoesterase superfamily. YfcE family.</text>
</comment>
<dbReference type="InterPro" id="IPR011152">
    <property type="entry name" value="Pesterase_MJ0912"/>
</dbReference>
<sequence>MPFKHFAVIADIHGNSDALAAVLADIDAQRIETIINLGDHLSGPLAARETADMLIARDMISIRGNHDRWLVEQSIDDMSQSDRAAREQIDETHLEWLRALPATRELADGRIFACHATPTSDTCYWLETVTESGDVILQSRAVIEAEAGDISASLLLCGHTHMPRILRLSDGSLLVNPGSVGCPGYDDDQPRPHVVQTGNPNASYAVIEEGPSGWLVTMRSIPYDTSRMVALAEKAGRPDWARVVRSGWFHP</sequence>
<proteinExistence type="inferred from homology"/>
<evidence type="ECO:0000259" key="2">
    <source>
        <dbReference type="Pfam" id="PF12850"/>
    </source>
</evidence>
<evidence type="ECO:0000313" key="3">
    <source>
        <dbReference type="EMBL" id="MEJ5900742.1"/>
    </source>
</evidence>
<dbReference type="PANTHER" id="PTHR42850:SF2">
    <property type="entry name" value="BLL5683 PROTEIN"/>
    <property type="match status" value="1"/>
</dbReference>
<dbReference type="AlphaFoldDB" id="A0ABD5JVL8"/>
<comment type="caution">
    <text evidence="3">The sequence shown here is derived from an EMBL/GenBank/DDBJ whole genome shotgun (WGS) entry which is preliminary data.</text>
</comment>
<dbReference type="PANTHER" id="PTHR42850">
    <property type="entry name" value="METALLOPHOSPHOESTERASE"/>
    <property type="match status" value="1"/>
</dbReference>
<protein>
    <submittedName>
        <fullName evidence="3">Metallophosphoesterase family protein</fullName>
    </submittedName>
</protein>
<evidence type="ECO:0000256" key="1">
    <source>
        <dbReference type="ARBA" id="ARBA00008950"/>
    </source>
</evidence>
<dbReference type="SUPFAM" id="SSF56300">
    <property type="entry name" value="Metallo-dependent phosphatases"/>
    <property type="match status" value="1"/>
</dbReference>
<feature type="domain" description="Calcineurin-like phosphoesterase" evidence="2">
    <location>
        <begin position="6"/>
        <end position="184"/>
    </location>
</feature>
<organism evidence="3 4">
    <name type="scientific">Ochrobactrum teleogrylli</name>
    <dbReference type="NCBI Taxonomy" id="2479765"/>
    <lineage>
        <taxon>Bacteria</taxon>
        <taxon>Pseudomonadati</taxon>
        <taxon>Pseudomonadota</taxon>
        <taxon>Alphaproteobacteria</taxon>
        <taxon>Hyphomicrobiales</taxon>
        <taxon>Brucellaceae</taxon>
        <taxon>Brucella/Ochrobactrum group</taxon>
        <taxon>Ochrobactrum</taxon>
    </lineage>
</organism>
<dbReference type="PIRSF" id="PIRSF000883">
    <property type="entry name" value="Pesterase_MJ0912"/>
    <property type="match status" value="1"/>
</dbReference>